<proteinExistence type="predicted"/>
<dbReference type="Proteomes" id="UP000814033">
    <property type="component" value="Unassembled WGS sequence"/>
</dbReference>
<dbReference type="EMBL" id="MU276398">
    <property type="protein sequence ID" value="KAI0038851.1"/>
    <property type="molecule type" value="Genomic_DNA"/>
</dbReference>
<protein>
    <submittedName>
        <fullName evidence="1">Uncharacterized protein</fullName>
    </submittedName>
</protein>
<accession>A0ACB8R5K7</accession>
<keyword evidence="2" id="KW-1185">Reference proteome</keyword>
<evidence type="ECO:0000313" key="1">
    <source>
        <dbReference type="EMBL" id="KAI0038851.1"/>
    </source>
</evidence>
<reference evidence="1" key="1">
    <citation type="submission" date="2021-02" db="EMBL/GenBank/DDBJ databases">
        <authorList>
            <consortium name="DOE Joint Genome Institute"/>
            <person name="Ahrendt S."/>
            <person name="Looney B.P."/>
            <person name="Miyauchi S."/>
            <person name="Morin E."/>
            <person name="Drula E."/>
            <person name="Courty P.E."/>
            <person name="Chicoki N."/>
            <person name="Fauchery L."/>
            <person name="Kohler A."/>
            <person name="Kuo A."/>
            <person name="Labutti K."/>
            <person name="Pangilinan J."/>
            <person name="Lipzen A."/>
            <person name="Riley R."/>
            <person name="Andreopoulos W."/>
            <person name="He G."/>
            <person name="Johnson J."/>
            <person name="Barry K.W."/>
            <person name="Grigoriev I.V."/>
            <person name="Nagy L."/>
            <person name="Hibbett D."/>
            <person name="Henrissat B."/>
            <person name="Matheny P.B."/>
            <person name="Labbe J."/>
            <person name="Martin F."/>
        </authorList>
    </citation>
    <scope>NUCLEOTIDE SEQUENCE</scope>
    <source>
        <strain evidence="1">FP105234-sp</strain>
    </source>
</reference>
<gene>
    <name evidence="1" type="ORF">FA95DRAFT_1136275</name>
</gene>
<organism evidence="1 2">
    <name type="scientific">Auriscalpium vulgare</name>
    <dbReference type="NCBI Taxonomy" id="40419"/>
    <lineage>
        <taxon>Eukaryota</taxon>
        <taxon>Fungi</taxon>
        <taxon>Dikarya</taxon>
        <taxon>Basidiomycota</taxon>
        <taxon>Agaricomycotina</taxon>
        <taxon>Agaricomycetes</taxon>
        <taxon>Russulales</taxon>
        <taxon>Auriscalpiaceae</taxon>
        <taxon>Auriscalpium</taxon>
    </lineage>
</organism>
<sequence>MRGCGQERRARARGSCGEGERGRKGKRPKLARGPFSLPIILLANQLSSTPDLCSLRAVDRTFSSAGAFRTVSATNRRDKRARPPGVKYDLAPLDAGYGSDALVDLADLRLVSHPTRRLPLQHALLPPSTPAARTEPTNLAPVHDALYASPALVHRRSQHRARPGPHGRHKRCAGRASGILAVRGQGRTDTAASMSLLRGCSGWSGSTWGMGGQCALGVPHAYGCAGCVGGRGVGERGAVRVRARACIAARDEVYGRTHHATRLSVYFVHHPQTKYRRARCAEHLRHPMRFLPITVPSTVLVGGRPRIDVGKPSAQELAQHHFHRPSTQHPHQTRAVVSDDRLRDKV</sequence>
<name>A0ACB8R5K7_9AGAM</name>
<evidence type="ECO:0000313" key="2">
    <source>
        <dbReference type="Proteomes" id="UP000814033"/>
    </source>
</evidence>
<reference evidence="1" key="2">
    <citation type="journal article" date="2022" name="New Phytol.">
        <title>Evolutionary transition to the ectomycorrhizal habit in the genomes of a hyperdiverse lineage of mushroom-forming fungi.</title>
        <authorList>
            <person name="Looney B."/>
            <person name="Miyauchi S."/>
            <person name="Morin E."/>
            <person name="Drula E."/>
            <person name="Courty P.E."/>
            <person name="Kohler A."/>
            <person name="Kuo A."/>
            <person name="LaButti K."/>
            <person name="Pangilinan J."/>
            <person name="Lipzen A."/>
            <person name="Riley R."/>
            <person name="Andreopoulos W."/>
            <person name="He G."/>
            <person name="Johnson J."/>
            <person name="Nolan M."/>
            <person name="Tritt A."/>
            <person name="Barry K.W."/>
            <person name="Grigoriev I.V."/>
            <person name="Nagy L.G."/>
            <person name="Hibbett D."/>
            <person name="Henrissat B."/>
            <person name="Matheny P.B."/>
            <person name="Labbe J."/>
            <person name="Martin F.M."/>
        </authorList>
    </citation>
    <scope>NUCLEOTIDE SEQUENCE</scope>
    <source>
        <strain evidence="1">FP105234-sp</strain>
    </source>
</reference>
<comment type="caution">
    <text evidence="1">The sequence shown here is derived from an EMBL/GenBank/DDBJ whole genome shotgun (WGS) entry which is preliminary data.</text>
</comment>